<dbReference type="InterPro" id="IPR036286">
    <property type="entry name" value="LexA/Signal_pep-like_sf"/>
</dbReference>
<keyword evidence="6 8" id="KW-0378">Hydrolase</keyword>
<protein>
    <recommendedName>
        <fullName evidence="4 8">Signal peptidase I</fullName>
        <ecNumber evidence="4 8">3.4.21.89</ecNumber>
    </recommendedName>
</protein>
<dbReference type="PROSITE" id="PS00761">
    <property type="entry name" value="SPASE_I_3"/>
    <property type="match status" value="1"/>
</dbReference>
<dbReference type="NCBIfam" id="TIGR02227">
    <property type="entry name" value="sigpep_I_bact"/>
    <property type="match status" value="1"/>
</dbReference>
<reference evidence="11 12" key="1">
    <citation type="submission" date="2016-10" db="EMBL/GenBank/DDBJ databases">
        <authorList>
            <person name="de Groot N.N."/>
        </authorList>
    </citation>
    <scope>NUCLEOTIDE SEQUENCE [LARGE SCALE GENOMIC DNA]</scope>
    <source>
        <strain evidence="11 12">DSM 15230</strain>
    </source>
</reference>
<dbReference type="AlphaFoldDB" id="A0A1G5V962"/>
<keyword evidence="8" id="KW-0812">Transmembrane</keyword>
<dbReference type="GO" id="GO:0006465">
    <property type="term" value="P:signal peptide processing"/>
    <property type="evidence" value="ECO:0007669"/>
    <property type="project" value="InterPro"/>
</dbReference>
<proteinExistence type="inferred from homology"/>
<dbReference type="RefSeq" id="WP_091363368.1">
    <property type="nucleotide sequence ID" value="NZ_FMXA01000005.1"/>
</dbReference>
<evidence type="ECO:0000256" key="8">
    <source>
        <dbReference type="RuleBase" id="RU003993"/>
    </source>
</evidence>
<evidence type="ECO:0000256" key="2">
    <source>
        <dbReference type="ARBA" id="ARBA00004401"/>
    </source>
</evidence>
<sequence>MHELLDWVYSIAIALVLAMIIHIFVFVPTRVSGESMYPTLNNGQYLIVSKIGHVFHKDVNYGDIVIIDSRVDRPRTWADDVEEPLDNYLSIFSSSAQQHNVWVKRVIGKGGDVLAFHDGHVYRNGKALNEPYINEPMEFSMDGTFTVPKGYVFVMGDNRNHSSDSRFIGPVPVSHVLGTVAFKL</sequence>
<dbReference type="InterPro" id="IPR000223">
    <property type="entry name" value="Pept_S26A_signal_pept_1"/>
</dbReference>
<dbReference type="EMBL" id="FMXA01000005">
    <property type="protein sequence ID" value="SDA41787.1"/>
    <property type="molecule type" value="Genomic_DNA"/>
</dbReference>
<evidence type="ECO:0000313" key="12">
    <source>
        <dbReference type="Proteomes" id="UP000199689"/>
    </source>
</evidence>
<dbReference type="CDD" id="cd06530">
    <property type="entry name" value="S26_SPase_I"/>
    <property type="match status" value="1"/>
</dbReference>
<dbReference type="PRINTS" id="PR00727">
    <property type="entry name" value="LEADERPTASE"/>
</dbReference>
<dbReference type="GO" id="GO:0005886">
    <property type="term" value="C:plasma membrane"/>
    <property type="evidence" value="ECO:0007669"/>
    <property type="project" value="UniProtKB-SubCell"/>
</dbReference>
<evidence type="ECO:0000259" key="10">
    <source>
        <dbReference type="Pfam" id="PF10502"/>
    </source>
</evidence>
<dbReference type="GO" id="GO:0009003">
    <property type="term" value="F:signal peptidase activity"/>
    <property type="evidence" value="ECO:0007669"/>
    <property type="project" value="UniProtKB-EC"/>
</dbReference>
<feature type="domain" description="Peptidase S26" evidence="10">
    <location>
        <begin position="5"/>
        <end position="182"/>
    </location>
</feature>
<dbReference type="PANTHER" id="PTHR43390">
    <property type="entry name" value="SIGNAL PEPTIDASE I"/>
    <property type="match status" value="1"/>
</dbReference>
<comment type="subcellular location">
    <subcellularLocation>
        <location evidence="2">Cell membrane</location>
        <topology evidence="2">Single-pass type II membrane protein</topology>
    </subcellularLocation>
    <subcellularLocation>
        <location evidence="9">Membrane</location>
        <topology evidence="9">Single-pass type II membrane protein</topology>
    </subcellularLocation>
</comment>
<feature type="transmembrane region" description="Helical" evidence="8">
    <location>
        <begin position="6"/>
        <end position="27"/>
    </location>
</feature>
<evidence type="ECO:0000256" key="4">
    <source>
        <dbReference type="ARBA" id="ARBA00013208"/>
    </source>
</evidence>
<dbReference type="PROSITE" id="PS00501">
    <property type="entry name" value="SPASE_I_1"/>
    <property type="match status" value="1"/>
</dbReference>
<comment type="similarity">
    <text evidence="3 9">Belongs to the peptidase S26 family.</text>
</comment>
<evidence type="ECO:0000256" key="3">
    <source>
        <dbReference type="ARBA" id="ARBA00009370"/>
    </source>
</evidence>
<dbReference type="InterPro" id="IPR019758">
    <property type="entry name" value="Pept_S26A_signal_pept_1_CS"/>
</dbReference>
<dbReference type="Pfam" id="PF10502">
    <property type="entry name" value="Peptidase_S26"/>
    <property type="match status" value="1"/>
</dbReference>
<name>A0A1G5V962_9FIRM</name>
<dbReference type="PANTHER" id="PTHR43390:SF1">
    <property type="entry name" value="CHLOROPLAST PROCESSING PEPTIDASE"/>
    <property type="match status" value="1"/>
</dbReference>
<evidence type="ECO:0000313" key="11">
    <source>
        <dbReference type="EMBL" id="SDA41787.1"/>
    </source>
</evidence>
<evidence type="ECO:0000256" key="9">
    <source>
        <dbReference type="RuleBase" id="RU362042"/>
    </source>
</evidence>
<dbReference type="InterPro" id="IPR019756">
    <property type="entry name" value="Pept_S26A_signal_pept_1_Ser-AS"/>
</dbReference>
<dbReference type="EC" id="3.4.21.89" evidence="4 8"/>
<keyword evidence="8" id="KW-1133">Transmembrane helix</keyword>
<feature type="active site" evidence="7">
    <location>
        <position position="104"/>
    </location>
</feature>
<gene>
    <name evidence="11" type="ORF">SAMN02910343_00434</name>
</gene>
<accession>A0A1G5V962</accession>
<dbReference type="InterPro" id="IPR019533">
    <property type="entry name" value="Peptidase_S26"/>
</dbReference>
<evidence type="ECO:0000256" key="5">
    <source>
        <dbReference type="ARBA" id="ARBA00022670"/>
    </source>
</evidence>
<dbReference type="GO" id="GO:0004252">
    <property type="term" value="F:serine-type endopeptidase activity"/>
    <property type="evidence" value="ECO:0007669"/>
    <property type="project" value="InterPro"/>
</dbReference>
<dbReference type="Gene3D" id="2.10.109.10">
    <property type="entry name" value="Umud Fragment, subunit A"/>
    <property type="match status" value="1"/>
</dbReference>
<dbReference type="OrthoDB" id="9802919at2"/>
<keyword evidence="5 8" id="KW-0645">Protease</keyword>
<dbReference type="STRING" id="209880.SAMN02910343_00434"/>
<feature type="active site" evidence="7">
    <location>
        <position position="35"/>
    </location>
</feature>
<comment type="catalytic activity">
    <reaction evidence="1 8">
        <text>Cleavage of hydrophobic, N-terminal signal or leader sequences from secreted and periplasmic proteins.</text>
        <dbReference type="EC" id="3.4.21.89"/>
    </reaction>
</comment>
<keyword evidence="12" id="KW-1185">Reference proteome</keyword>
<organism evidence="11 12">
    <name type="scientific">Allisonella histaminiformans</name>
    <dbReference type="NCBI Taxonomy" id="209880"/>
    <lineage>
        <taxon>Bacteria</taxon>
        <taxon>Bacillati</taxon>
        <taxon>Bacillota</taxon>
        <taxon>Negativicutes</taxon>
        <taxon>Veillonellales</taxon>
        <taxon>Veillonellaceae</taxon>
        <taxon>Allisonella</taxon>
    </lineage>
</organism>
<dbReference type="Proteomes" id="UP000199689">
    <property type="component" value="Unassembled WGS sequence"/>
</dbReference>
<keyword evidence="8" id="KW-0472">Membrane</keyword>
<dbReference type="GeneID" id="87755480"/>
<evidence type="ECO:0000256" key="6">
    <source>
        <dbReference type="ARBA" id="ARBA00022801"/>
    </source>
</evidence>
<evidence type="ECO:0000256" key="7">
    <source>
        <dbReference type="PIRSR" id="PIRSR600223-1"/>
    </source>
</evidence>
<dbReference type="SUPFAM" id="SSF51306">
    <property type="entry name" value="LexA/Signal peptidase"/>
    <property type="match status" value="1"/>
</dbReference>
<dbReference type="PROSITE" id="PS00760">
    <property type="entry name" value="SPASE_I_2"/>
    <property type="match status" value="1"/>
</dbReference>
<dbReference type="InterPro" id="IPR019757">
    <property type="entry name" value="Pept_S26A_signal_pept_1_Lys-AS"/>
</dbReference>
<evidence type="ECO:0000256" key="1">
    <source>
        <dbReference type="ARBA" id="ARBA00000677"/>
    </source>
</evidence>